<protein>
    <submittedName>
        <fullName evidence="2">DJ-1/PfpI family protein</fullName>
    </submittedName>
</protein>
<dbReference type="SUPFAM" id="SSF52317">
    <property type="entry name" value="Class I glutamine amidotransferase-like"/>
    <property type="match status" value="1"/>
</dbReference>
<dbReference type="EMBL" id="JAVXZY010000001">
    <property type="protein sequence ID" value="MDT8998412.1"/>
    <property type="molecule type" value="Genomic_DNA"/>
</dbReference>
<dbReference type="InterPro" id="IPR029062">
    <property type="entry name" value="Class_I_gatase-like"/>
</dbReference>
<accession>A0ABU3P743</accession>
<name>A0ABU3P743_9BURK</name>
<dbReference type="InterPro" id="IPR002818">
    <property type="entry name" value="DJ-1/PfpI"/>
</dbReference>
<dbReference type="PANTHER" id="PTHR43130">
    <property type="entry name" value="ARAC-FAMILY TRANSCRIPTIONAL REGULATOR"/>
    <property type="match status" value="1"/>
</dbReference>
<comment type="caution">
    <text evidence="2">The sequence shown here is derived from an EMBL/GenBank/DDBJ whole genome shotgun (WGS) entry which is preliminary data.</text>
</comment>
<gene>
    <name evidence="2" type="ORF">RQP53_03875</name>
</gene>
<evidence type="ECO:0000313" key="2">
    <source>
        <dbReference type="EMBL" id="MDT8998412.1"/>
    </source>
</evidence>
<sequence>MDSSWRYFGILLVLLACGLLVGARAADEPNPATQSSPSAGQSVAELLPSRLPPGRRAIVAVLALNEGTETTDFLVPHALLKRSGVADVEAVALRRGPVELMPALRIAIEQDLQDFDRRYPAGADIVIVPALHDDAEPQVLAWLRQQAARGALMVGICSGTRVLGQAGLLEGRSFTGHWFDRDSLLRRHRGAMHMPDRRFWRDGPVLSTTGVSASLTVSIALVEALGGRERAAPLAAELGLADWSERHNSAPFGLRQSPLLTVAANWLMRWRHESLQLPVEPGSDDVTVALIADAWSRSYRSEVQAVALNGAPQALRLRSGIQLLAAQPQGGQNDGRWLRWHDGKPVAQLREQLCMIEARYGAATRRWVAMQMEDESGLNLDCAYQHVATLQAR</sequence>
<proteinExistence type="predicted"/>
<evidence type="ECO:0000313" key="3">
    <source>
        <dbReference type="Proteomes" id="UP001246372"/>
    </source>
</evidence>
<dbReference type="RefSeq" id="WP_315648738.1">
    <property type="nucleotide sequence ID" value="NZ_JAVXZY010000001.1"/>
</dbReference>
<dbReference type="InterPro" id="IPR052158">
    <property type="entry name" value="INH-QAR"/>
</dbReference>
<dbReference type="Proteomes" id="UP001246372">
    <property type="component" value="Unassembled WGS sequence"/>
</dbReference>
<evidence type="ECO:0000259" key="1">
    <source>
        <dbReference type="Pfam" id="PF01965"/>
    </source>
</evidence>
<dbReference type="PROSITE" id="PS51257">
    <property type="entry name" value="PROKAR_LIPOPROTEIN"/>
    <property type="match status" value="1"/>
</dbReference>
<dbReference type="Pfam" id="PF01965">
    <property type="entry name" value="DJ-1_PfpI"/>
    <property type="match status" value="1"/>
</dbReference>
<dbReference type="PANTHER" id="PTHR43130:SF3">
    <property type="entry name" value="HTH-TYPE TRANSCRIPTIONAL REGULATOR RV1931C"/>
    <property type="match status" value="1"/>
</dbReference>
<reference evidence="2" key="1">
    <citation type="submission" date="2023-09" db="EMBL/GenBank/DDBJ databases">
        <title>Paucibacter sp. APW11 Genome sequencing and assembly.</title>
        <authorList>
            <person name="Kim I."/>
        </authorList>
    </citation>
    <scope>NUCLEOTIDE SEQUENCE</scope>
    <source>
        <strain evidence="2">APW11</strain>
    </source>
</reference>
<organism evidence="2 3">
    <name type="scientific">Roseateles aquae</name>
    <dbReference type="NCBI Taxonomy" id="3077235"/>
    <lineage>
        <taxon>Bacteria</taxon>
        <taxon>Pseudomonadati</taxon>
        <taxon>Pseudomonadota</taxon>
        <taxon>Betaproteobacteria</taxon>
        <taxon>Burkholderiales</taxon>
        <taxon>Sphaerotilaceae</taxon>
        <taxon>Roseateles</taxon>
    </lineage>
</organism>
<keyword evidence="3" id="KW-1185">Reference proteome</keyword>
<feature type="domain" description="DJ-1/PfpI" evidence="1">
    <location>
        <begin position="61"/>
        <end position="223"/>
    </location>
</feature>
<dbReference type="Gene3D" id="3.40.50.880">
    <property type="match status" value="1"/>
</dbReference>